<feature type="compositionally biased region" description="Basic residues" evidence="1">
    <location>
        <begin position="107"/>
        <end position="119"/>
    </location>
</feature>
<gene>
    <name evidence="2" type="ORF">PPNO1_LOCUS2041</name>
</gene>
<dbReference type="OrthoDB" id="426235at2759"/>
<dbReference type="EMBL" id="CALLCH030000004">
    <property type="protein sequence ID" value="CAI4212275.1"/>
    <property type="molecule type" value="Genomic_DNA"/>
</dbReference>
<reference evidence="2" key="1">
    <citation type="submission" date="2022-11" db="EMBL/GenBank/DDBJ databases">
        <authorList>
            <person name="Scott C."/>
            <person name="Bruce N."/>
        </authorList>
    </citation>
    <scope>NUCLEOTIDE SEQUENCE</scope>
</reference>
<dbReference type="Gene3D" id="3.40.50.1000">
    <property type="entry name" value="HAD superfamily/HAD-like"/>
    <property type="match status" value="1"/>
</dbReference>
<dbReference type="PANTHER" id="PTHR43885:SF1">
    <property type="entry name" value="SUPERFAMILY HYDROLASE, PUTATIVE (AFU_ORTHOLOGUE AFUA_4G13290)-RELATED"/>
    <property type="match status" value="1"/>
</dbReference>
<dbReference type="AlphaFoldDB" id="A0A9P1GYF1"/>
<dbReference type="CDD" id="cd01427">
    <property type="entry name" value="HAD_like"/>
    <property type="match status" value="1"/>
</dbReference>
<dbReference type="PRINTS" id="PR01217">
    <property type="entry name" value="PRICHEXTENSN"/>
</dbReference>
<name>A0A9P1GYF1_9PEZI</name>
<dbReference type="SUPFAM" id="SSF56784">
    <property type="entry name" value="HAD-like"/>
    <property type="match status" value="1"/>
</dbReference>
<evidence type="ECO:0008006" key="4">
    <source>
        <dbReference type="Google" id="ProtNLM"/>
    </source>
</evidence>
<feature type="compositionally biased region" description="Low complexity" evidence="1">
    <location>
        <begin position="92"/>
        <end position="101"/>
    </location>
</feature>
<feature type="compositionally biased region" description="Pro residues" evidence="1">
    <location>
        <begin position="26"/>
        <end position="40"/>
    </location>
</feature>
<protein>
    <recommendedName>
        <fullName evidence="4">HAD-like protein</fullName>
    </recommendedName>
</protein>
<organism evidence="2 3">
    <name type="scientific">Parascedosporium putredinis</name>
    <dbReference type="NCBI Taxonomy" id="1442378"/>
    <lineage>
        <taxon>Eukaryota</taxon>
        <taxon>Fungi</taxon>
        <taxon>Dikarya</taxon>
        <taxon>Ascomycota</taxon>
        <taxon>Pezizomycotina</taxon>
        <taxon>Sordariomycetes</taxon>
        <taxon>Hypocreomycetidae</taxon>
        <taxon>Microascales</taxon>
        <taxon>Microascaceae</taxon>
        <taxon>Parascedosporium</taxon>
    </lineage>
</organism>
<evidence type="ECO:0000313" key="2">
    <source>
        <dbReference type="EMBL" id="CAI4212275.1"/>
    </source>
</evidence>
<dbReference type="PANTHER" id="PTHR43885">
    <property type="entry name" value="HALOACID DEHALOGENASE-LIKE HYDROLASE"/>
    <property type="match status" value="1"/>
</dbReference>
<sequence length="320" mass="34010">MTSSLPAKLPFTSSPPELPLSARSQPQPPHSSSPPPPFPPSAHLSLTTTPHQQPCPHETPGASRPSNPPPSPATHPNSKASSSTWTALSANPKPKCSSTCAPPSPSPHHRHPLPHRLPPRPRPTPAHDTLRAIEARYMDLQVAQPGLVLLIDYLDARALPKAIWTRNWDRPVRALLARFLPGRAFAVVTREWGGEPKPHPGGIYSIARDWGLFSSSGDRGGDSDAIAGAAAAAVPDATNLIMVGDSMDDMLGGRNAGAATVLLLNHHNADVAASGMADLVVRRLDELIPILENGFVGEVDGSPIPVPALLLKSWRNREGE</sequence>
<keyword evidence="3" id="KW-1185">Reference proteome</keyword>
<feature type="compositionally biased region" description="Polar residues" evidence="1">
    <location>
        <begin position="79"/>
        <end position="89"/>
    </location>
</feature>
<dbReference type="InterPro" id="IPR023214">
    <property type="entry name" value="HAD_sf"/>
</dbReference>
<evidence type="ECO:0000256" key="1">
    <source>
        <dbReference type="SAM" id="MobiDB-lite"/>
    </source>
</evidence>
<feature type="compositionally biased region" description="Polar residues" evidence="1">
    <location>
        <begin position="1"/>
        <end position="15"/>
    </location>
</feature>
<proteinExistence type="predicted"/>
<dbReference type="Proteomes" id="UP000838763">
    <property type="component" value="Unassembled WGS sequence"/>
</dbReference>
<dbReference type="Pfam" id="PF13242">
    <property type="entry name" value="Hydrolase_like"/>
    <property type="match status" value="1"/>
</dbReference>
<dbReference type="InterPro" id="IPR036412">
    <property type="entry name" value="HAD-like_sf"/>
</dbReference>
<feature type="region of interest" description="Disordered" evidence="1">
    <location>
        <begin position="1"/>
        <end position="127"/>
    </location>
</feature>
<evidence type="ECO:0000313" key="3">
    <source>
        <dbReference type="Proteomes" id="UP000838763"/>
    </source>
</evidence>
<comment type="caution">
    <text evidence="2">The sequence shown here is derived from an EMBL/GenBank/DDBJ whole genome shotgun (WGS) entry which is preliminary data.</text>
</comment>
<accession>A0A9P1GYF1</accession>